<dbReference type="EMBL" id="VRMN01000001">
    <property type="protein sequence ID" value="KAA8498662.1"/>
    <property type="molecule type" value="Genomic_DNA"/>
</dbReference>
<keyword evidence="6" id="KW-0472">Membrane</keyword>
<feature type="region of interest" description="Disordered" evidence="8">
    <location>
        <begin position="217"/>
        <end position="266"/>
    </location>
</feature>
<keyword evidence="7" id="KW-0175">Coiled coil</keyword>
<feature type="region of interest" description="Disordered" evidence="8">
    <location>
        <begin position="1"/>
        <end position="59"/>
    </location>
</feature>
<dbReference type="GO" id="GO:0006900">
    <property type="term" value="P:vesicle budding from membrane"/>
    <property type="evidence" value="ECO:0007669"/>
    <property type="project" value="TreeGrafter"/>
</dbReference>
<comment type="caution">
    <text evidence="9">The sequence shown here is derived from an EMBL/GenBank/DDBJ whole genome shotgun (WGS) entry which is preliminary data.</text>
</comment>
<evidence type="ECO:0000256" key="1">
    <source>
        <dbReference type="ARBA" id="ARBA00004608"/>
    </source>
</evidence>
<dbReference type="PANTHER" id="PTHR22761">
    <property type="entry name" value="CHARGED MULTIVESICULAR BODY PROTEIN"/>
    <property type="match status" value="1"/>
</dbReference>
<dbReference type="Pfam" id="PF03357">
    <property type="entry name" value="Snf7"/>
    <property type="match status" value="1"/>
</dbReference>
<dbReference type="OMA" id="RAKQPAM"/>
<evidence type="ECO:0000256" key="5">
    <source>
        <dbReference type="ARBA" id="ARBA00022927"/>
    </source>
</evidence>
<evidence type="ECO:0000256" key="2">
    <source>
        <dbReference type="ARBA" id="ARBA00006190"/>
    </source>
</evidence>
<evidence type="ECO:0000256" key="6">
    <source>
        <dbReference type="ARBA" id="ARBA00023136"/>
    </source>
</evidence>
<keyword evidence="4" id="KW-0967">Endosome</keyword>
<keyword evidence="3" id="KW-0813">Transport</keyword>
<proteinExistence type="inferred from homology"/>
<protein>
    <submittedName>
        <fullName evidence="9">Charged multivesicular body protein 6</fullName>
    </submittedName>
</protein>
<accession>A0A5J4Z6E0</accession>
<keyword evidence="10" id="KW-1185">Reference proteome</keyword>
<dbReference type="GO" id="GO:0015031">
    <property type="term" value="P:protein transport"/>
    <property type="evidence" value="ECO:0007669"/>
    <property type="project" value="UniProtKB-KW"/>
</dbReference>
<comment type="subcellular location">
    <subcellularLocation>
        <location evidence="1">Endosome membrane</location>
    </subcellularLocation>
</comment>
<dbReference type="GO" id="GO:0000815">
    <property type="term" value="C:ESCRT III complex"/>
    <property type="evidence" value="ECO:0007669"/>
    <property type="project" value="TreeGrafter"/>
</dbReference>
<evidence type="ECO:0000256" key="4">
    <source>
        <dbReference type="ARBA" id="ARBA00022753"/>
    </source>
</evidence>
<gene>
    <name evidence="9" type="ORF">FVE85_6247</name>
</gene>
<dbReference type="InterPro" id="IPR005024">
    <property type="entry name" value="Snf7_fam"/>
</dbReference>
<keyword evidence="5" id="KW-0653">Protein transport</keyword>
<evidence type="ECO:0000256" key="3">
    <source>
        <dbReference type="ARBA" id="ARBA00022448"/>
    </source>
</evidence>
<evidence type="ECO:0000313" key="10">
    <source>
        <dbReference type="Proteomes" id="UP000324585"/>
    </source>
</evidence>
<sequence length="266" mass="28490">MGSCLGREETKPAGAGTKAATEKDVKSTAAAPASSVNAAASAARVEKAPPPVRPKVTVTPKDQAVLDVKNGRDQLEQYRKRTDVAIAQQDQVARQLVKEGKLERAKLALEMKQLLQTKVNRADKQLRNVEKLLAEIESTALSKEIIEGMEQGNLVLKELAKDLTVERVDRLLEETEEQAQLQREIGDRLAANPLSSAEEENLERELDQLMALNAPVPAVANPSTSAVKNASNPTGEKNVSSSMSHPPIDGSAKTKAPKVAASPVPA</sequence>
<comment type="similarity">
    <text evidence="2">Belongs to the SNF7 family.</text>
</comment>
<evidence type="ECO:0000256" key="7">
    <source>
        <dbReference type="SAM" id="Coils"/>
    </source>
</evidence>
<dbReference type="AlphaFoldDB" id="A0A5J4Z6E0"/>
<dbReference type="GO" id="GO:0005771">
    <property type="term" value="C:multivesicular body"/>
    <property type="evidence" value="ECO:0007669"/>
    <property type="project" value="TreeGrafter"/>
</dbReference>
<dbReference type="GO" id="GO:0032511">
    <property type="term" value="P:late endosome to vacuole transport via multivesicular body sorting pathway"/>
    <property type="evidence" value="ECO:0007669"/>
    <property type="project" value="TreeGrafter"/>
</dbReference>
<feature type="compositionally biased region" description="Polar residues" evidence="8">
    <location>
        <begin position="223"/>
        <end position="244"/>
    </location>
</feature>
<feature type="compositionally biased region" description="Low complexity" evidence="8">
    <location>
        <begin position="27"/>
        <end position="43"/>
    </location>
</feature>
<organism evidence="9 10">
    <name type="scientific">Porphyridium purpureum</name>
    <name type="common">Red alga</name>
    <name type="synonym">Porphyridium cruentum</name>
    <dbReference type="NCBI Taxonomy" id="35688"/>
    <lineage>
        <taxon>Eukaryota</taxon>
        <taxon>Rhodophyta</taxon>
        <taxon>Bangiophyceae</taxon>
        <taxon>Porphyridiales</taxon>
        <taxon>Porphyridiaceae</taxon>
        <taxon>Porphyridium</taxon>
    </lineage>
</organism>
<evidence type="ECO:0000313" key="9">
    <source>
        <dbReference type="EMBL" id="KAA8498662.1"/>
    </source>
</evidence>
<dbReference type="Proteomes" id="UP000324585">
    <property type="component" value="Unassembled WGS sequence"/>
</dbReference>
<feature type="coiled-coil region" evidence="7">
    <location>
        <begin position="112"/>
        <end position="139"/>
    </location>
</feature>
<dbReference type="OrthoDB" id="441172at2759"/>
<dbReference type="PANTHER" id="PTHR22761:SF5">
    <property type="entry name" value="CHARGED MULTIVESICULAR BODY PROTEIN 6"/>
    <property type="match status" value="1"/>
</dbReference>
<name>A0A5J4Z6E0_PORPP</name>
<feature type="compositionally biased region" description="Low complexity" evidence="8">
    <location>
        <begin position="251"/>
        <end position="266"/>
    </location>
</feature>
<feature type="compositionally biased region" description="Basic and acidic residues" evidence="8">
    <location>
        <begin position="1"/>
        <end position="11"/>
    </location>
</feature>
<reference evidence="9" key="1">
    <citation type="submission" date="2019-09" db="EMBL/GenBank/DDBJ databases">
        <title>Expansion of phycobilisome linker gene families in mesophilic red algae.</title>
        <authorList>
            <person name="Lee J."/>
        </authorList>
    </citation>
    <scope>NUCLEOTIDE SEQUENCE [LARGE SCALE GENOMIC DNA]</scope>
    <source>
        <strain evidence="9">CCMP 1328</strain>
        <tissue evidence="9">Unicellular</tissue>
    </source>
</reference>
<evidence type="ECO:0000256" key="8">
    <source>
        <dbReference type="SAM" id="MobiDB-lite"/>
    </source>
</evidence>